<keyword evidence="1" id="KW-0732">Signal</keyword>
<dbReference type="OrthoDB" id="1122951at2"/>
<name>A0A1S1Z1W2_FLAPC</name>
<dbReference type="AlphaFoldDB" id="A0A1S1Z1W2"/>
<organism evidence="2 3">
    <name type="scientific">Flammeovirga pacifica</name>
    <dbReference type="NCBI Taxonomy" id="915059"/>
    <lineage>
        <taxon>Bacteria</taxon>
        <taxon>Pseudomonadati</taxon>
        <taxon>Bacteroidota</taxon>
        <taxon>Cytophagia</taxon>
        <taxon>Cytophagales</taxon>
        <taxon>Flammeovirgaceae</taxon>
        <taxon>Flammeovirga</taxon>
    </lineage>
</organism>
<reference evidence="2 3" key="1">
    <citation type="journal article" date="2012" name="Int. J. Syst. Evol. Microbiol.">
        <title>Flammeovirga pacifica sp. nov., isolated from deep-sea sediment.</title>
        <authorList>
            <person name="Xu H."/>
            <person name="Fu Y."/>
            <person name="Yang N."/>
            <person name="Ding Z."/>
            <person name="Lai Q."/>
            <person name="Zeng R."/>
        </authorList>
    </citation>
    <scope>NUCLEOTIDE SEQUENCE [LARGE SCALE GENOMIC DNA]</scope>
    <source>
        <strain evidence="3">DSM 24597 / LMG 26175 / WPAGA1</strain>
    </source>
</reference>
<dbReference type="STRING" id="915059.NH26_13205"/>
<dbReference type="PROSITE" id="PS51257">
    <property type="entry name" value="PROKAR_LIPOPROTEIN"/>
    <property type="match status" value="1"/>
</dbReference>
<dbReference type="RefSeq" id="WP_044225588.1">
    <property type="nucleotide sequence ID" value="NZ_JRYR02000001.1"/>
</dbReference>
<accession>A0A1S1Z1W2</accession>
<keyword evidence="3" id="KW-1185">Reference proteome</keyword>
<comment type="caution">
    <text evidence="2">The sequence shown here is derived from an EMBL/GenBank/DDBJ whole genome shotgun (WGS) entry which is preliminary data.</text>
</comment>
<evidence type="ECO:0000256" key="1">
    <source>
        <dbReference type="SAM" id="SignalP"/>
    </source>
</evidence>
<feature type="signal peptide" evidence="1">
    <location>
        <begin position="1"/>
        <end position="20"/>
    </location>
</feature>
<protein>
    <recommendedName>
        <fullName evidence="4">DUF4374 domain-containing protein</fullName>
    </recommendedName>
</protein>
<dbReference type="Proteomes" id="UP000179797">
    <property type="component" value="Unassembled WGS sequence"/>
</dbReference>
<sequence>MNKIKYFLLGAIASAMIACNSEDTTTPENSDKETIKADHIVARFNDSDTEVYIAPAESLEEGSLTFLNNGYHLNPVRSARVFTDDLGWVYMFDYGGGYLKKLAYKNDTYNLVRELDIAPVMGGNPHVRPWKINEQTILIHNINTADIEDEGNGITKKGTMYVTRVQIPEVVISEIMETWDVPVTDWDLTEKAYAYRVDAPTVMNDKIYYGVGRRDIENNSSENLTGIHTIVLDYPTLENPKYIRSELGNGNTNGYRGLNMAEINGYVYQANAVTNDTDHTVLVRLKDGKYDNDWVFDISAAYGQPISTNKWYHVGNGIIYMSVEFGVDSDQWGLLRLDINSKTVEKLDVPNGDMFAYQTAKVRDGKFYMAITPTDRSITPKVYIIDIASSEVSEGLLLDEGNIRIEGIF</sequence>
<gene>
    <name evidence="2" type="ORF">NH26_13205</name>
</gene>
<evidence type="ECO:0008006" key="4">
    <source>
        <dbReference type="Google" id="ProtNLM"/>
    </source>
</evidence>
<dbReference type="EMBL" id="JRYR02000001">
    <property type="protein sequence ID" value="OHX67231.1"/>
    <property type="molecule type" value="Genomic_DNA"/>
</dbReference>
<evidence type="ECO:0000313" key="3">
    <source>
        <dbReference type="Proteomes" id="UP000179797"/>
    </source>
</evidence>
<evidence type="ECO:0000313" key="2">
    <source>
        <dbReference type="EMBL" id="OHX67231.1"/>
    </source>
</evidence>
<feature type="chain" id="PRO_5010258619" description="DUF4374 domain-containing protein" evidence="1">
    <location>
        <begin position="21"/>
        <end position="409"/>
    </location>
</feature>
<proteinExistence type="predicted"/>